<organism evidence="1 2">
    <name type="scientific">Naganishia friedmannii</name>
    <dbReference type="NCBI Taxonomy" id="89922"/>
    <lineage>
        <taxon>Eukaryota</taxon>
        <taxon>Fungi</taxon>
        <taxon>Dikarya</taxon>
        <taxon>Basidiomycota</taxon>
        <taxon>Agaricomycotina</taxon>
        <taxon>Tremellomycetes</taxon>
        <taxon>Filobasidiales</taxon>
        <taxon>Filobasidiaceae</taxon>
        <taxon>Naganishia</taxon>
    </lineage>
</organism>
<proteinExistence type="predicted"/>
<gene>
    <name evidence="1" type="ORF">QFC21_003421</name>
</gene>
<dbReference type="EMBL" id="JASBWT010000010">
    <property type="protein sequence ID" value="KAJ9101202.1"/>
    <property type="molecule type" value="Genomic_DNA"/>
</dbReference>
<protein>
    <submittedName>
        <fullName evidence="1">Uncharacterized protein</fullName>
    </submittedName>
</protein>
<evidence type="ECO:0000313" key="1">
    <source>
        <dbReference type="EMBL" id="KAJ9101202.1"/>
    </source>
</evidence>
<comment type="caution">
    <text evidence="1">The sequence shown here is derived from an EMBL/GenBank/DDBJ whole genome shotgun (WGS) entry which is preliminary data.</text>
</comment>
<name>A0ACC2VQL3_9TREE</name>
<reference evidence="1" key="1">
    <citation type="submission" date="2023-04" db="EMBL/GenBank/DDBJ databases">
        <title>Draft Genome sequencing of Naganishia species isolated from polar environments using Oxford Nanopore Technology.</title>
        <authorList>
            <person name="Leo P."/>
            <person name="Venkateswaran K."/>
        </authorList>
    </citation>
    <scope>NUCLEOTIDE SEQUENCE</scope>
    <source>
        <strain evidence="1">MNA-CCFEE 5423</strain>
    </source>
</reference>
<dbReference type="Proteomes" id="UP001227268">
    <property type="component" value="Unassembled WGS sequence"/>
</dbReference>
<sequence>MKWFNIPIALTLLASGVNAYIPAQPVTNTTGMNFSDASTLGLKWYPRFVYQAPVSYQLTADISTGGIDKGALVHFNESSAGDNKTTSTPWIAFISCDFNETNASDYWDIFTLARDRGAIAALLYTTTAESCLLNDEYINNFEKPIDVFATNGKDRAKLIDDQFQNTNQTFWYYNGALLNESGALVNQSLISEDVPTRTFLIATLTARNSTGQAEPAPTSTSTAAAAAKKVPASQSLAMIILYSITGVVATLFVGVIMIGAIRALRHPERYGVNAQQSEGGGPQTRAQGVGQAILDTFPVIKFTKKPSNSTNRLSARAPMAYPTWDKAIDNTNENEQSGYNMLEYGRARSGSQRPILEDDEGEDVDLDKADLGIARHDEGGTTTRHQRHSTIGTFESDRESFHSAQDMITSSRASHAGLPLIGQASSSGGPLGPEIAAAARTLAAHRMSRPLSEGEIQEDGAGTSAAGHGSETAARVEEDGEDVCPICLLEFEQGDDVRLLPCQQAHSYHKECIDPWLLNVSSSCPLCRKDFAAPEEETADTLPRPVGNSSSEAASPSDPTFADEPPASGSTGRQNRSRFGRYLAFVRRERRRQDDDGGGEVAQAGTSRLQRGAGSAGRSSRRATRAEQMGPGPF</sequence>
<keyword evidence="2" id="KW-1185">Reference proteome</keyword>
<evidence type="ECO:0000313" key="2">
    <source>
        <dbReference type="Proteomes" id="UP001227268"/>
    </source>
</evidence>
<accession>A0ACC2VQL3</accession>